<proteinExistence type="predicted"/>
<keyword evidence="1" id="KW-0812">Transmembrane</keyword>
<dbReference type="Proteomes" id="UP000231912">
    <property type="component" value="Unassembled WGS sequence"/>
</dbReference>
<dbReference type="EMBL" id="NPDT01000011">
    <property type="protein sequence ID" value="PJZ64232.1"/>
    <property type="molecule type" value="Genomic_DNA"/>
</dbReference>
<dbReference type="PROSITE" id="PS51257">
    <property type="entry name" value="PROKAR_LIPOPROTEIN"/>
    <property type="match status" value="1"/>
</dbReference>
<name>A0A2M9Z7D5_9LEPT</name>
<keyword evidence="1" id="KW-0472">Membrane</keyword>
<dbReference type="AlphaFoldDB" id="A0A2M9Z7D5"/>
<accession>A0A2M9Z7D5</accession>
<evidence type="ECO:0000256" key="1">
    <source>
        <dbReference type="SAM" id="Phobius"/>
    </source>
</evidence>
<reference evidence="2 3" key="1">
    <citation type="submission" date="2017-07" db="EMBL/GenBank/DDBJ databases">
        <title>Leptospira spp. isolated from tropical soils.</title>
        <authorList>
            <person name="Thibeaux R."/>
            <person name="Iraola G."/>
            <person name="Ferres I."/>
            <person name="Bierque E."/>
            <person name="Girault D."/>
            <person name="Soupe-Gilbert M.-E."/>
            <person name="Picardeau M."/>
            <person name="Goarant C."/>
        </authorList>
    </citation>
    <scope>NUCLEOTIDE SEQUENCE [LARGE SCALE GENOMIC DNA]</scope>
    <source>
        <strain evidence="2 3">FH2-C-A2</strain>
    </source>
</reference>
<dbReference type="RefSeq" id="WP_100760289.1">
    <property type="nucleotide sequence ID" value="NZ_NPDT01000011.1"/>
</dbReference>
<sequence length="441" mass="50986">MWLFRKFGFSLGSSLNVSFLILLFFSGCIYYSYSDEIPFSPSESDSKKKAVLVFVVQDRLHSLAARTGKTELTDNSELTEWVSRFPKGFLSTLIQKFLYEKFSESKGKEAILKVLGQKYERVQFLPLLDDMDLGELPLPVKEYVYANLDPVQFFLQKRLLSEYFPNSEPEQKEGECLRKFLDQCPADPNRKYGIYEISGWDCIRTLKSSSSLCHDFREVSDLPRFKKESEIALSRFLQENLEADILIFGSSEYTDYFSNFWMRYFAKLHSRFLGIYPSYQSYTWASTLTLFSPKSLSKDTIYNSEIGSWEGLPLLPIFPFFSHWSKESLRSELYKRQFSDYLNRLENESIPSGPEKMPREAEAENGAKEYIGTATSKNGKPRIFLSRLGKLKEGDLVYAGATKEYPIRITLVDFTYVEGESLSGMEFREVPIYKIPSGYAD</sequence>
<evidence type="ECO:0000313" key="3">
    <source>
        <dbReference type="Proteomes" id="UP000231912"/>
    </source>
</evidence>
<keyword evidence="1" id="KW-1133">Transmembrane helix</keyword>
<feature type="transmembrane region" description="Helical" evidence="1">
    <location>
        <begin position="7"/>
        <end position="33"/>
    </location>
</feature>
<evidence type="ECO:0000313" key="2">
    <source>
        <dbReference type="EMBL" id="PJZ64232.1"/>
    </source>
</evidence>
<comment type="caution">
    <text evidence="2">The sequence shown here is derived from an EMBL/GenBank/DDBJ whole genome shotgun (WGS) entry which is preliminary data.</text>
</comment>
<gene>
    <name evidence="2" type="ORF">CH371_19140</name>
</gene>
<organism evidence="2 3">
    <name type="scientific">Leptospira wolffii</name>
    <dbReference type="NCBI Taxonomy" id="409998"/>
    <lineage>
        <taxon>Bacteria</taxon>
        <taxon>Pseudomonadati</taxon>
        <taxon>Spirochaetota</taxon>
        <taxon>Spirochaetia</taxon>
        <taxon>Leptospirales</taxon>
        <taxon>Leptospiraceae</taxon>
        <taxon>Leptospira</taxon>
    </lineage>
</organism>
<protein>
    <recommendedName>
        <fullName evidence="4">Lipoprotein</fullName>
    </recommendedName>
</protein>
<evidence type="ECO:0008006" key="4">
    <source>
        <dbReference type="Google" id="ProtNLM"/>
    </source>
</evidence>